<dbReference type="NCBIfam" id="NF000595">
    <property type="entry name" value="PRK00015.1-3"/>
    <property type="match status" value="1"/>
</dbReference>
<reference evidence="15" key="1">
    <citation type="journal article" date="2020" name="Nature">
        <title>Giant virus diversity and host interactions through global metagenomics.</title>
        <authorList>
            <person name="Schulz F."/>
            <person name="Roux S."/>
            <person name="Paez-Espino D."/>
            <person name="Jungbluth S."/>
            <person name="Walsh D.A."/>
            <person name="Denef V.J."/>
            <person name="McMahon K.D."/>
            <person name="Konstantinidis K.T."/>
            <person name="Eloe-Fadrosh E.A."/>
            <person name="Kyrpides N.C."/>
            <person name="Woyke T."/>
        </authorList>
    </citation>
    <scope>NUCLEOTIDE SEQUENCE</scope>
    <source>
        <strain evidence="15">GVMAG-M-3300027963-41</strain>
    </source>
</reference>
<dbReference type="GO" id="GO:0005737">
    <property type="term" value="C:cytoplasm"/>
    <property type="evidence" value="ECO:0007669"/>
    <property type="project" value="UniProtKB-SubCell"/>
</dbReference>
<keyword evidence="11" id="KW-0255">Endonuclease</keyword>
<dbReference type="GO" id="GO:0003723">
    <property type="term" value="F:RNA binding"/>
    <property type="evidence" value="ECO:0007669"/>
    <property type="project" value="InterPro"/>
</dbReference>
<evidence type="ECO:0000256" key="4">
    <source>
        <dbReference type="ARBA" id="ARBA00004496"/>
    </source>
</evidence>
<dbReference type="Pfam" id="PF01351">
    <property type="entry name" value="RNase_HII"/>
    <property type="match status" value="1"/>
</dbReference>
<name>A0A6C0LPS3_9ZZZZ</name>
<evidence type="ECO:0000259" key="14">
    <source>
        <dbReference type="PROSITE" id="PS51975"/>
    </source>
</evidence>
<dbReference type="InterPro" id="IPR024567">
    <property type="entry name" value="RNase_HII/HIII_dom"/>
</dbReference>
<dbReference type="GO" id="GO:0032299">
    <property type="term" value="C:ribonuclease H2 complex"/>
    <property type="evidence" value="ECO:0007669"/>
    <property type="project" value="TreeGrafter"/>
</dbReference>
<evidence type="ECO:0000256" key="12">
    <source>
        <dbReference type="ARBA" id="ARBA00022801"/>
    </source>
</evidence>
<comment type="cofactor">
    <cofactor evidence="3">
        <name>Mg(2+)</name>
        <dbReference type="ChEBI" id="CHEBI:18420"/>
    </cofactor>
</comment>
<sequence>MPYKLRYKEDDVIEVGLDEAGRGCLFGRLYVGAVVFSNDTDDMFDNGVALNEIRDSKLLTKRKRDILYDYIQECALDKATAFVTAKEIDEQNVLQADLTAMHRALDSLVVPVERVLVDGDHWRPYKDTEGHAIVDGDAQYLAIAAAGILAKVSRDRWVQEMVASNPEWDSHYGLSTNMGYGTAKHMTGLTAHGVTPEHRRSFAPVRAITGGPIKRAKSAERWLGTDD</sequence>
<evidence type="ECO:0000313" key="15">
    <source>
        <dbReference type="EMBL" id="QHU32005.1"/>
    </source>
</evidence>
<evidence type="ECO:0000256" key="13">
    <source>
        <dbReference type="ARBA" id="ARBA00023211"/>
    </source>
</evidence>
<dbReference type="EMBL" id="MN740534">
    <property type="protein sequence ID" value="QHU32005.1"/>
    <property type="molecule type" value="Genomic_DNA"/>
</dbReference>
<evidence type="ECO:0000256" key="2">
    <source>
        <dbReference type="ARBA" id="ARBA00001936"/>
    </source>
</evidence>
<keyword evidence="13" id="KW-0464">Manganese</keyword>
<dbReference type="InterPro" id="IPR022898">
    <property type="entry name" value="RNase_HII"/>
</dbReference>
<dbReference type="InterPro" id="IPR012337">
    <property type="entry name" value="RNaseH-like_sf"/>
</dbReference>
<dbReference type="PANTHER" id="PTHR10954">
    <property type="entry name" value="RIBONUCLEASE H2 SUBUNIT A"/>
    <property type="match status" value="1"/>
</dbReference>
<keyword evidence="12" id="KW-0378">Hydrolase</keyword>
<keyword evidence="8" id="KW-0963">Cytoplasm</keyword>
<evidence type="ECO:0000256" key="7">
    <source>
        <dbReference type="ARBA" id="ARBA00019179"/>
    </source>
</evidence>
<comment type="similarity">
    <text evidence="5">Belongs to the RNase HII family.</text>
</comment>
<evidence type="ECO:0000256" key="5">
    <source>
        <dbReference type="ARBA" id="ARBA00007383"/>
    </source>
</evidence>
<dbReference type="PROSITE" id="PS51975">
    <property type="entry name" value="RNASE_H_2"/>
    <property type="match status" value="1"/>
</dbReference>
<dbReference type="GO" id="GO:0004523">
    <property type="term" value="F:RNA-DNA hybrid ribonuclease activity"/>
    <property type="evidence" value="ECO:0007669"/>
    <property type="project" value="UniProtKB-EC"/>
</dbReference>
<dbReference type="AlphaFoldDB" id="A0A6C0LPS3"/>
<dbReference type="Gene3D" id="3.30.420.10">
    <property type="entry name" value="Ribonuclease H-like superfamily/Ribonuclease H"/>
    <property type="match status" value="1"/>
</dbReference>
<dbReference type="GO" id="GO:0006298">
    <property type="term" value="P:mismatch repair"/>
    <property type="evidence" value="ECO:0007669"/>
    <property type="project" value="TreeGrafter"/>
</dbReference>
<dbReference type="CDD" id="cd07182">
    <property type="entry name" value="RNase_HII_bacteria_HII_like"/>
    <property type="match status" value="1"/>
</dbReference>
<dbReference type="InterPro" id="IPR001352">
    <property type="entry name" value="RNase_HII/HIII"/>
</dbReference>
<dbReference type="SUPFAM" id="SSF53098">
    <property type="entry name" value="Ribonuclease H-like"/>
    <property type="match status" value="1"/>
</dbReference>
<comment type="subcellular location">
    <subcellularLocation>
        <location evidence="4">Cytoplasm</location>
    </subcellularLocation>
</comment>
<dbReference type="EC" id="3.1.26.4" evidence="6"/>
<feature type="domain" description="RNase H type-2" evidence="14">
    <location>
        <begin position="12"/>
        <end position="214"/>
    </location>
</feature>
<dbReference type="InterPro" id="IPR036397">
    <property type="entry name" value="RNaseH_sf"/>
</dbReference>
<evidence type="ECO:0000256" key="6">
    <source>
        <dbReference type="ARBA" id="ARBA00012180"/>
    </source>
</evidence>
<keyword evidence="9" id="KW-0540">Nuclease</keyword>
<evidence type="ECO:0000256" key="3">
    <source>
        <dbReference type="ARBA" id="ARBA00001946"/>
    </source>
</evidence>
<organism evidence="15">
    <name type="scientific">viral metagenome</name>
    <dbReference type="NCBI Taxonomy" id="1070528"/>
    <lineage>
        <taxon>unclassified sequences</taxon>
        <taxon>metagenomes</taxon>
        <taxon>organismal metagenomes</taxon>
    </lineage>
</organism>
<comment type="catalytic activity">
    <reaction evidence="1">
        <text>Endonucleolytic cleavage to 5'-phosphomonoester.</text>
        <dbReference type="EC" id="3.1.26.4"/>
    </reaction>
</comment>
<dbReference type="GO" id="GO:0043137">
    <property type="term" value="P:DNA replication, removal of RNA primer"/>
    <property type="evidence" value="ECO:0007669"/>
    <property type="project" value="TreeGrafter"/>
</dbReference>
<dbReference type="PANTHER" id="PTHR10954:SF18">
    <property type="entry name" value="RIBONUCLEASE HII"/>
    <property type="match status" value="1"/>
</dbReference>
<evidence type="ECO:0000256" key="10">
    <source>
        <dbReference type="ARBA" id="ARBA00022723"/>
    </source>
</evidence>
<comment type="cofactor">
    <cofactor evidence="2">
        <name>Mn(2+)</name>
        <dbReference type="ChEBI" id="CHEBI:29035"/>
    </cofactor>
</comment>
<accession>A0A6C0LPS3</accession>
<evidence type="ECO:0000256" key="1">
    <source>
        <dbReference type="ARBA" id="ARBA00000077"/>
    </source>
</evidence>
<evidence type="ECO:0000256" key="11">
    <source>
        <dbReference type="ARBA" id="ARBA00022759"/>
    </source>
</evidence>
<evidence type="ECO:0000256" key="8">
    <source>
        <dbReference type="ARBA" id="ARBA00022490"/>
    </source>
</evidence>
<dbReference type="GO" id="GO:0046872">
    <property type="term" value="F:metal ion binding"/>
    <property type="evidence" value="ECO:0007669"/>
    <property type="project" value="UniProtKB-KW"/>
</dbReference>
<evidence type="ECO:0000256" key="9">
    <source>
        <dbReference type="ARBA" id="ARBA00022722"/>
    </source>
</evidence>
<keyword evidence="10" id="KW-0479">Metal-binding</keyword>
<proteinExistence type="inferred from homology"/>
<protein>
    <recommendedName>
        <fullName evidence="7">Ribonuclease HII</fullName>
        <ecNumber evidence="6">3.1.26.4</ecNumber>
    </recommendedName>
</protein>